<feature type="signal peptide" evidence="1">
    <location>
        <begin position="1"/>
        <end position="24"/>
    </location>
</feature>
<accession>A0ABQ1QMC1</accession>
<dbReference type="Pfam" id="PF06776">
    <property type="entry name" value="IalB"/>
    <property type="match status" value="1"/>
</dbReference>
<keyword evidence="1" id="KW-0732">Signal</keyword>
<name>A0ABQ1QMC1_9RHOB</name>
<evidence type="ECO:0000313" key="2">
    <source>
        <dbReference type="EMBL" id="GGD36168.1"/>
    </source>
</evidence>
<feature type="chain" id="PRO_5046064327" description="Invasion associated locus B family protein" evidence="1">
    <location>
        <begin position="25"/>
        <end position="192"/>
    </location>
</feature>
<gene>
    <name evidence="2" type="ORF">GCM10011358_19970</name>
</gene>
<dbReference type="EMBL" id="BMGI01000003">
    <property type="protein sequence ID" value="GGD36168.1"/>
    <property type="molecule type" value="Genomic_DNA"/>
</dbReference>
<dbReference type="RefSeq" id="WP_188527511.1">
    <property type="nucleotide sequence ID" value="NZ_BMGI01000003.1"/>
</dbReference>
<evidence type="ECO:0000256" key="1">
    <source>
        <dbReference type="SAM" id="SignalP"/>
    </source>
</evidence>
<dbReference type="Proteomes" id="UP000617355">
    <property type="component" value="Unassembled WGS sequence"/>
</dbReference>
<organism evidence="2 3">
    <name type="scientific">Sinisalibacter lacisalsi</name>
    <dbReference type="NCBI Taxonomy" id="1526570"/>
    <lineage>
        <taxon>Bacteria</taxon>
        <taxon>Pseudomonadati</taxon>
        <taxon>Pseudomonadota</taxon>
        <taxon>Alphaproteobacteria</taxon>
        <taxon>Rhodobacterales</taxon>
        <taxon>Roseobacteraceae</taxon>
        <taxon>Sinisalibacter</taxon>
    </lineage>
</organism>
<dbReference type="InterPro" id="IPR038696">
    <property type="entry name" value="IalB_sf"/>
</dbReference>
<protein>
    <recommendedName>
        <fullName evidence="4">Invasion associated locus B family protein</fullName>
    </recommendedName>
</protein>
<dbReference type="Gene3D" id="2.60.40.1880">
    <property type="entry name" value="Invasion associated locus B (IalB) protein"/>
    <property type="match status" value="1"/>
</dbReference>
<dbReference type="InterPro" id="IPR010642">
    <property type="entry name" value="Invasion_prot_B"/>
</dbReference>
<comment type="caution">
    <text evidence="2">The sequence shown here is derived from an EMBL/GenBank/DDBJ whole genome shotgun (WGS) entry which is preliminary data.</text>
</comment>
<proteinExistence type="predicted"/>
<sequence>MTKVFWGGLPATLAAIGLSLPAQAETKRIENGAQFGGWTVSCEAIAVNETLCVLSQRLLRSDSNAVLAELVAFNDAEEVGAWLVARVPNGVYFPSGFVLGLEDEDARIAFEWQNCTAESCEALLALEPGHLDAFEAQGPWVAGYRPGITSDALVFRVSPQGLNEGLFALAEVLGQPGPRTVAGFEPTGEEGQ</sequence>
<evidence type="ECO:0008006" key="4">
    <source>
        <dbReference type="Google" id="ProtNLM"/>
    </source>
</evidence>
<keyword evidence="3" id="KW-1185">Reference proteome</keyword>
<evidence type="ECO:0000313" key="3">
    <source>
        <dbReference type="Proteomes" id="UP000617355"/>
    </source>
</evidence>
<reference evidence="3" key="1">
    <citation type="journal article" date="2019" name="Int. J. Syst. Evol. Microbiol.">
        <title>The Global Catalogue of Microorganisms (GCM) 10K type strain sequencing project: providing services to taxonomists for standard genome sequencing and annotation.</title>
        <authorList>
            <consortium name="The Broad Institute Genomics Platform"/>
            <consortium name="The Broad Institute Genome Sequencing Center for Infectious Disease"/>
            <person name="Wu L."/>
            <person name="Ma J."/>
        </authorList>
    </citation>
    <scope>NUCLEOTIDE SEQUENCE [LARGE SCALE GENOMIC DNA]</scope>
    <source>
        <strain evidence="3">CGMCC 1.12922</strain>
    </source>
</reference>